<keyword evidence="2" id="KW-0238">DNA-binding</keyword>
<dbReference type="GO" id="GO:0003700">
    <property type="term" value="F:DNA-binding transcription factor activity"/>
    <property type="evidence" value="ECO:0007669"/>
    <property type="project" value="InterPro"/>
</dbReference>
<dbReference type="Gene3D" id="3.40.50.1360">
    <property type="match status" value="1"/>
</dbReference>
<dbReference type="InterPro" id="IPR036388">
    <property type="entry name" value="WH-like_DNA-bd_sf"/>
</dbReference>
<evidence type="ECO:0000313" key="5">
    <source>
        <dbReference type="EMBL" id="RVT67819.1"/>
    </source>
</evidence>
<dbReference type="SMART" id="SM01134">
    <property type="entry name" value="DeoRC"/>
    <property type="match status" value="1"/>
</dbReference>
<dbReference type="InterPro" id="IPR037171">
    <property type="entry name" value="NagB/RpiA_transferase-like"/>
</dbReference>
<organism evidence="5 6">
    <name type="scientific">Niallia taxi</name>
    <dbReference type="NCBI Taxonomy" id="2499688"/>
    <lineage>
        <taxon>Bacteria</taxon>
        <taxon>Bacillati</taxon>
        <taxon>Bacillota</taxon>
        <taxon>Bacilli</taxon>
        <taxon>Bacillales</taxon>
        <taxon>Bacillaceae</taxon>
        <taxon>Niallia</taxon>
    </lineage>
</organism>
<name>A0A437KI41_9BACI</name>
<gene>
    <name evidence="5" type="ORF">EM808_02320</name>
</gene>
<dbReference type="PROSITE" id="PS51000">
    <property type="entry name" value="HTH_DEOR_2"/>
    <property type="match status" value="1"/>
</dbReference>
<dbReference type="PANTHER" id="PTHR30363:SF60">
    <property type="entry name" value="HTH-TYPE TRANSCRIPTIONAL REGULATOR IOLR"/>
    <property type="match status" value="1"/>
</dbReference>
<dbReference type="InterPro" id="IPR001034">
    <property type="entry name" value="DeoR_HTH"/>
</dbReference>
<dbReference type="Proteomes" id="UP000288024">
    <property type="component" value="Unassembled WGS sequence"/>
</dbReference>
<evidence type="ECO:0000259" key="4">
    <source>
        <dbReference type="PROSITE" id="PS51000"/>
    </source>
</evidence>
<comment type="caution">
    <text evidence="5">The sequence shown here is derived from an EMBL/GenBank/DDBJ whole genome shotgun (WGS) entry which is preliminary data.</text>
</comment>
<dbReference type="SUPFAM" id="SSF46785">
    <property type="entry name" value="Winged helix' DNA-binding domain"/>
    <property type="match status" value="1"/>
</dbReference>
<evidence type="ECO:0000256" key="3">
    <source>
        <dbReference type="ARBA" id="ARBA00023163"/>
    </source>
</evidence>
<dbReference type="PRINTS" id="PR00037">
    <property type="entry name" value="HTHLACR"/>
</dbReference>
<dbReference type="AlphaFoldDB" id="A0A437KI41"/>
<keyword evidence="6" id="KW-1185">Reference proteome</keyword>
<evidence type="ECO:0000313" key="6">
    <source>
        <dbReference type="Proteomes" id="UP000288024"/>
    </source>
</evidence>
<dbReference type="InterPro" id="IPR050313">
    <property type="entry name" value="Carb_Metab_HTH_regulators"/>
</dbReference>
<feature type="domain" description="HTH deoR-type" evidence="4">
    <location>
        <begin position="3"/>
        <end position="58"/>
    </location>
</feature>
<dbReference type="GO" id="GO:0003677">
    <property type="term" value="F:DNA binding"/>
    <property type="evidence" value="ECO:0007669"/>
    <property type="project" value="UniProtKB-KW"/>
</dbReference>
<evidence type="ECO:0000256" key="2">
    <source>
        <dbReference type="ARBA" id="ARBA00023125"/>
    </source>
</evidence>
<keyword evidence="1" id="KW-0805">Transcription regulation</keyword>
<dbReference type="Pfam" id="PF00455">
    <property type="entry name" value="DeoRC"/>
    <property type="match status" value="1"/>
</dbReference>
<sequence length="255" mass="29029">MLKNKRIKEIQDYVFEHETVSLDELVEVFNVSKNTIRRDIQELVEEGELKKVYGGVAVNHATLVSFNDRQIRNKDEKMLIGKSAAEFVEDGDIIFIDSGTTTLEMLEFLKTKQLSIITNNLDFIIKALPYENLHIITFGGVLERKTKSFASIQSTDVIKSYNINKAFMASTGISISNGVTNSSPLESEIKKHVVERSAEVYLLVDHHKFDKYALMTYCTLHDIDCLITGAEPPKEYQNFTKENNIKLIITAEKEE</sequence>
<evidence type="ECO:0000256" key="1">
    <source>
        <dbReference type="ARBA" id="ARBA00023015"/>
    </source>
</evidence>
<dbReference type="InterPro" id="IPR036390">
    <property type="entry name" value="WH_DNA-bd_sf"/>
</dbReference>
<dbReference type="EMBL" id="RZTZ01000001">
    <property type="protein sequence ID" value="RVT67819.1"/>
    <property type="molecule type" value="Genomic_DNA"/>
</dbReference>
<dbReference type="Gene3D" id="1.10.10.10">
    <property type="entry name" value="Winged helix-like DNA-binding domain superfamily/Winged helix DNA-binding domain"/>
    <property type="match status" value="1"/>
</dbReference>
<dbReference type="InterPro" id="IPR018356">
    <property type="entry name" value="Tscrpt_reg_HTH_DeoR_CS"/>
</dbReference>
<dbReference type="RefSeq" id="WP_127736669.1">
    <property type="nucleotide sequence ID" value="NZ_CP196002.1"/>
</dbReference>
<dbReference type="InterPro" id="IPR014036">
    <property type="entry name" value="DeoR-like_C"/>
</dbReference>
<proteinExistence type="predicted"/>
<reference evidence="5 6" key="1">
    <citation type="submission" date="2019-01" db="EMBL/GenBank/DDBJ databases">
        <title>Bacillus sp. M5HDSG1-1, whole genome shotgun sequence.</title>
        <authorList>
            <person name="Tuo L."/>
        </authorList>
    </citation>
    <scope>NUCLEOTIDE SEQUENCE [LARGE SCALE GENOMIC DNA]</scope>
    <source>
        <strain evidence="5 6">M5HDSG1-1</strain>
    </source>
</reference>
<dbReference type="SMART" id="SM00420">
    <property type="entry name" value="HTH_DEOR"/>
    <property type="match status" value="1"/>
</dbReference>
<dbReference type="SUPFAM" id="SSF100950">
    <property type="entry name" value="NagB/RpiA/CoA transferase-like"/>
    <property type="match status" value="1"/>
</dbReference>
<dbReference type="GeneID" id="87615498"/>
<dbReference type="PROSITE" id="PS00894">
    <property type="entry name" value="HTH_DEOR_1"/>
    <property type="match status" value="1"/>
</dbReference>
<dbReference type="PANTHER" id="PTHR30363">
    <property type="entry name" value="HTH-TYPE TRANSCRIPTIONAL REGULATOR SRLR-RELATED"/>
    <property type="match status" value="1"/>
</dbReference>
<keyword evidence="3" id="KW-0804">Transcription</keyword>
<accession>A0A437KI41</accession>
<dbReference type="Pfam" id="PF08220">
    <property type="entry name" value="HTH_DeoR"/>
    <property type="match status" value="1"/>
</dbReference>
<protein>
    <submittedName>
        <fullName evidence="5">DeoR/GlpR transcriptional regulator</fullName>
    </submittedName>
</protein>